<dbReference type="EMBL" id="CP002159">
    <property type="protein sequence ID" value="ADL56427.1"/>
    <property type="molecule type" value="Genomic_DNA"/>
</dbReference>
<feature type="chain" id="PRO_5003128286" evidence="1">
    <location>
        <begin position="25"/>
        <end position="223"/>
    </location>
</feature>
<dbReference type="RefSeq" id="WP_013294347.1">
    <property type="nucleotide sequence ID" value="NC_014394.1"/>
</dbReference>
<evidence type="ECO:0000313" key="3">
    <source>
        <dbReference type="Proteomes" id="UP000001235"/>
    </source>
</evidence>
<dbReference type="Proteomes" id="UP000001235">
    <property type="component" value="Chromosome"/>
</dbReference>
<proteinExistence type="predicted"/>
<sequence length="223" mass="23680" precursor="true">MKKNVTCLLSALAVFTLLSGVALAEPQLYETGPSEESSFVRFVNATDADVAIATAKGKEKVLGTKPDARVTRFFKIKSGAKLTANIQGKAGRVAVDVVGKPWEFITVAVLPSGAKQIKTSLLRETPSEFSGTRVSLALLNLDAKCSSANMIVAEKNATATYEVKPLSMQRQMTGSDKQSGAINCSGSATPVDLSGLESGSRYSLFLLTANNVRQAFVINDDKK</sequence>
<name>D9SK15_GALCS</name>
<dbReference type="KEGG" id="gca:Galf_2427"/>
<accession>D9SK15</accession>
<protein>
    <submittedName>
        <fullName evidence="2">Cellulose acetylase subunit</fullName>
    </submittedName>
</protein>
<dbReference type="OrthoDB" id="8718161at2"/>
<reference evidence="2 3" key="1">
    <citation type="submission" date="2010-08" db="EMBL/GenBank/DDBJ databases">
        <title>Complete sequence of Gallionella capsiferriformans ES-2.</title>
        <authorList>
            <consortium name="US DOE Joint Genome Institute"/>
            <person name="Lucas S."/>
            <person name="Copeland A."/>
            <person name="Lapidus A."/>
            <person name="Cheng J.-F."/>
            <person name="Bruce D."/>
            <person name="Goodwin L."/>
            <person name="Pitluck S."/>
            <person name="Chertkov O."/>
            <person name="Davenport K.W."/>
            <person name="Detter J.C."/>
            <person name="Han C."/>
            <person name="Tapia R."/>
            <person name="Land M."/>
            <person name="Hauser L."/>
            <person name="Chang Y.-J."/>
            <person name="Jeffries C."/>
            <person name="Kyrpides N."/>
            <person name="Ivanova N."/>
            <person name="Mikhailova N."/>
            <person name="Shelobolina E.S."/>
            <person name="Picardal F."/>
            <person name="Roden E."/>
            <person name="Emerson D."/>
            <person name="Woyke T."/>
        </authorList>
    </citation>
    <scope>NUCLEOTIDE SEQUENCE [LARGE SCALE GENOMIC DNA]</scope>
    <source>
        <strain evidence="2 3">ES-2</strain>
    </source>
</reference>
<feature type="signal peptide" evidence="1">
    <location>
        <begin position="1"/>
        <end position="24"/>
    </location>
</feature>
<keyword evidence="1" id="KW-0732">Signal</keyword>
<gene>
    <name evidence="2" type="ordered locus">Galf_2427</name>
</gene>
<evidence type="ECO:0000256" key="1">
    <source>
        <dbReference type="SAM" id="SignalP"/>
    </source>
</evidence>
<dbReference type="AlphaFoldDB" id="D9SK15"/>
<evidence type="ECO:0000313" key="2">
    <source>
        <dbReference type="EMBL" id="ADL56427.1"/>
    </source>
</evidence>
<dbReference type="STRING" id="395494.Galf_2427"/>
<dbReference type="HOGENOM" id="CLU_090244_0_0_4"/>
<keyword evidence="3" id="KW-1185">Reference proteome</keyword>
<organism evidence="2 3">
    <name type="scientific">Gallionella capsiferriformans (strain ES-2)</name>
    <name type="common">Gallionella ferruginea capsiferriformans (strain ES-2)</name>
    <dbReference type="NCBI Taxonomy" id="395494"/>
    <lineage>
        <taxon>Bacteria</taxon>
        <taxon>Pseudomonadati</taxon>
        <taxon>Pseudomonadota</taxon>
        <taxon>Betaproteobacteria</taxon>
        <taxon>Nitrosomonadales</taxon>
        <taxon>Gallionellaceae</taxon>
        <taxon>Gallionella</taxon>
    </lineage>
</organism>